<reference evidence="2" key="2">
    <citation type="submission" date="2015-01" db="EMBL/GenBank/DDBJ databases">
        <title>Evolutionary Origins and Diversification of the Mycorrhizal Mutualists.</title>
        <authorList>
            <consortium name="DOE Joint Genome Institute"/>
            <consortium name="Mycorrhizal Genomics Consortium"/>
            <person name="Kohler A."/>
            <person name="Kuo A."/>
            <person name="Nagy L.G."/>
            <person name="Floudas D."/>
            <person name="Copeland A."/>
            <person name="Barry K.W."/>
            <person name="Cichocki N."/>
            <person name="Veneault-Fourrey C."/>
            <person name="LaButti K."/>
            <person name="Lindquist E.A."/>
            <person name="Lipzen A."/>
            <person name="Lundell T."/>
            <person name="Morin E."/>
            <person name="Murat C."/>
            <person name="Riley R."/>
            <person name="Ohm R."/>
            <person name="Sun H."/>
            <person name="Tunlid A."/>
            <person name="Henrissat B."/>
            <person name="Grigoriev I.V."/>
            <person name="Hibbett D.S."/>
            <person name="Martin F."/>
        </authorList>
    </citation>
    <scope>NUCLEOTIDE SEQUENCE [LARGE SCALE GENOMIC DNA]</scope>
    <source>
        <strain evidence="2">ATCC 200175</strain>
    </source>
</reference>
<dbReference type="Proteomes" id="UP000053647">
    <property type="component" value="Unassembled WGS sequence"/>
</dbReference>
<evidence type="ECO:0000313" key="2">
    <source>
        <dbReference type="Proteomes" id="UP000053647"/>
    </source>
</evidence>
<feature type="non-terminal residue" evidence="1">
    <location>
        <position position="1"/>
    </location>
</feature>
<accession>A0A0C9TN50</accession>
<reference evidence="1 2" key="1">
    <citation type="submission" date="2014-06" db="EMBL/GenBank/DDBJ databases">
        <authorList>
            <consortium name="DOE Joint Genome Institute"/>
            <person name="Kuo A."/>
            <person name="Kohler A."/>
            <person name="Nagy L.G."/>
            <person name="Floudas D."/>
            <person name="Copeland A."/>
            <person name="Barry K.W."/>
            <person name="Cichocki N."/>
            <person name="Veneault-Fourrey C."/>
            <person name="LaButti K."/>
            <person name="Lindquist E.A."/>
            <person name="Lipzen A."/>
            <person name="Lundell T."/>
            <person name="Morin E."/>
            <person name="Murat C."/>
            <person name="Sun H."/>
            <person name="Tunlid A."/>
            <person name="Henrissat B."/>
            <person name="Grigoriev I.V."/>
            <person name="Hibbett D.S."/>
            <person name="Martin F."/>
            <person name="Nordberg H.P."/>
            <person name="Cantor M.N."/>
            <person name="Hua S.X."/>
        </authorList>
    </citation>
    <scope>NUCLEOTIDE SEQUENCE [LARGE SCALE GENOMIC DNA]</scope>
    <source>
        <strain evidence="1 2">ATCC 200175</strain>
    </source>
</reference>
<name>A0A0C9TN50_PAXIN</name>
<feature type="non-terminal residue" evidence="1">
    <location>
        <position position="114"/>
    </location>
</feature>
<dbReference type="AlphaFoldDB" id="A0A0C9TN50"/>
<dbReference type="InterPro" id="IPR012337">
    <property type="entry name" value="RNaseH-like_sf"/>
</dbReference>
<proteinExistence type="predicted"/>
<keyword evidence="2" id="KW-1185">Reference proteome</keyword>
<protein>
    <submittedName>
        <fullName evidence="1">Uncharacterized protein</fullName>
    </submittedName>
</protein>
<organism evidence="1 2">
    <name type="scientific">Paxillus involutus ATCC 200175</name>
    <dbReference type="NCBI Taxonomy" id="664439"/>
    <lineage>
        <taxon>Eukaryota</taxon>
        <taxon>Fungi</taxon>
        <taxon>Dikarya</taxon>
        <taxon>Basidiomycota</taxon>
        <taxon>Agaricomycotina</taxon>
        <taxon>Agaricomycetes</taxon>
        <taxon>Agaricomycetidae</taxon>
        <taxon>Boletales</taxon>
        <taxon>Paxilineae</taxon>
        <taxon>Paxillaceae</taxon>
        <taxon>Paxillus</taxon>
    </lineage>
</organism>
<dbReference type="OrthoDB" id="2639200at2759"/>
<evidence type="ECO:0000313" key="1">
    <source>
        <dbReference type="EMBL" id="KIJ08651.1"/>
    </source>
</evidence>
<dbReference type="SUPFAM" id="SSF53098">
    <property type="entry name" value="Ribonuclease H-like"/>
    <property type="match status" value="1"/>
</dbReference>
<dbReference type="EMBL" id="KN819580">
    <property type="protein sequence ID" value="KIJ08651.1"/>
    <property type="molecule type" value="Genomic_DNA"/>
</dbReference>
<gene>
    <name evidence="1" type="ORF">PAXINDRAFT_45474</name>
</gene>
<sequence length="114" mass="13284">QVPELELLRDVKRRWDSTYAMINHLCALCLAVNYFLELPNQKELKEYVLSCRQWLVLEDFEHILQAADKQILQVLHKVQQRMSSESLPCLGSAVPCFELFMSAWEMLGATHPHV</sequence>
<dbReference type="HOGENOM" id="CLU_143229_0_0_1"/>